<dbReference type="EMBL" id="JAIZAY010000723">
    <property type="protein sequence ID" value="KAJ8018014.1"/>
    <property type="molecule type" value="Genomic_DNA"/>
</dbReference>
<comment type="caution">
    <text evidence="1">The sequence shown here is derived from an EMBL/GenBank/DDBJ whole genome shotgun (WGS) entry which is preliminary data.</text>
</comment>
<evidence type="ECO:0000313" key="1">
    <source>
        <dbReference type="EMBL" id="KAJ8018014.1"/>
    </source>
</evidence>
<dbReference type="AlphaFoldDB" id="A0A9Q0YCP3"/>
<dbReference type="Proteomes" id="UP001152320">
    <property type="component" value="Unassembled WGS sequence"/>
</dbReference>
<proteinExistence type="predicted"/>
<keyword evidence="2" id="KW-1185">Reference proteome</keyword>
<protein>
    <submittedName>
        <fullName evidence="1">Uncharacterized protein</fullName>
    </submittedName>
</protein>
<name>A0A9Q0YCP3_HOLLE</name>
<organism evidence="1 2">
    <name type="scientific">Holothuria leucospilota</name>
    <name type="common">Black long sea cucumber</name>
    <name type="synonym">Mertensiothuria leucospilota</name>
    <dbReference type="NCBI Taxonomy" id="206669"/>
    <lineage>
        <taxon>Eukaryota</taxon>
        <taxon>Metazoa</taxon>
        <taxon>Echinodermata</taxon>
        <taxon>Eleutherozoa</taxon>
        <taxon>Echinozoa</taxon>
        <taxon>Holothuroidea</taxon>
        <taxon>Aspidochirotacea</taxon>
        <taxon>Aspidochirotida</taxon>
        <taxon>Holothuriidae</taxon>
        <taxon>Holothuria</taxon>
    </lineage>
</organism>
<evidence type="ECO:0000313" key="2">
    <source>
        <dbReference type="Proteomes" id="UP001152320"/>
    </source>
</evidence>
<sequence length="50" mass="5702">MLYIVMQTKHRMPVMVQIQLHQLKGNVISSLDRRLSAGTQQSIRVTHAVS</sequence>
<reference evidence="1" key="1">
    <citation type="submission" date="2021-10" db="EMBL/GenBank/DDBJ databases">
        <title>Tropical sea cucumber genome reveals ecological adaptation and Cuvierian tubules defense mechanism.</title>
        <authorList>
            <person name="Chen T."/>
        </authorList>
    </citation>
    <scope>NUCLEOTIDE SEQUENCE</scope>
    <source>
        <strain evidence="1">Nanhai2018</strain>
        <tissue evidence="1">Muscle</tissue>
    </source>
</reference>
<accession>A0A9Q0YCP3</accession>
<gene>
    <name evidence="1" type="ORF">HOLleu_44227</name>
</gene>